<dbReference type="Pfam" id="PF00072">
    <property type="entry name" value="Response_reg"/>
    <property type="match status" value="1"/>
</dbReference>
<feature type="domain" description="Response regulatory" evidence="6">
    <location>
        <begin position="4"/>
        <end position="120"/>
    </location>
</feature>
<dbReference type="PROSITE" id="PS50110">
    <property type="entry name" value="RESPONSE_REGULATORY"/>
    <property type="match status" value="1"/>
</dbReference>
<dbReference type="InterPro" id="IPR036890">
    <property type="entry name" value="HATPase_C_sf"/>
</dbReference>
<evidence type="ECO:0000259" key="5">
    <source>
        <dbReference type="PROSITE" id="PS50109"/>
    </source>
</evidence>
<dbReference type="STRING" id="1434232.MAIT1_02525"/>
<dbReference type="CDD" id="cd19920">
    <property type="entry name" value="REC_PA4781-like"/>
    <property type="match status" value="1"/>
</dbReference>
<dbReference type="GO" id="GO:0000155">
    <property type="term" value="F:phosphorelay sensor kinase activity"/>
    <property type="evidence" value="ECO:0007669"/>
    <property type="project" value="InterPro"/>
</dbReference>
<dbReference type="Pfam" id="PF02518">
    <property type="entry name" value="HATPase_c"/>
    <property type="match status" value="1"/>
</dbReference>
<dbReference type="EC" id="2.7.13.3" evidence="2"/>
<gene>
    <name evidence="7" type="ORF">MAIT1_02525</name>
</gene>
<dbReference type="SUPFAM" id="SSF52172">
    <property type="entry name" value="CheY-like"/>
    <property type="match status" value="1"/>
</dbReference>
<dbReference type="SUPFAM" id="SSF47384">
    <property type="entry name" value="Homodimeric domain of signal transducing histidine kinase"/>
    <property type="match status" value="1"/>
</dbReference>
<name>A0A1Y2K2X1_9PROT</name>
<accession>A0A1Y2K2X1</accession>
<evidence type="ECO:0000313" key="8">
    <source>
        <dbReference type="Proteomes" id="UP000194003"/>
    </source>
</evidence>
<dbReference type="SMART" id="SM00387">
    <property type="entry name" value="HATPase_c"/>
    <property type="match status" value="1"/>
</dbReference>
<dbReference type="AlphaFoldDB" id="A0A1Y2K2X1"/>
<dbReference type="PROSITE" id="PS50109">
    <property type="entry name" value="HIS_KIN"/>
    <property type="match status" value="1"/>
</dbReference>
<dbReference type="SMART" id="SM00448">
    <property type="entry name" value="REC"/>
    <property type="match status" value="1"/>
</dbReference>
<dbReference type="Gene3D" id="3.30.565.10">
    <property type="entry name" value="Histidine kinase-like ATPase, C-terminal domain"/>
    <property type="match status" value="1"/>
</dbReference>
<dbReference type="InterPro" id="IPR005467">
    <property type="entry name" value="His_kinase_dom"/>
</dbReference>
<comment type="caution">
    <text evidence="7">The sequence shown here is derived from an EMBL/GenBank/DDBJ whole genome shotgun (WGS) entry which is preliminary data.</text>
</comment>
<evidence type="ECO:0000256" key="2">
    <source>
        <dbReference type="ARBA" id="ARBA00012438"/>
    </source>
</evidence>
<evidence type="ECO:0000256" key="1">
    <source>
        <dbReference type="ARBA" id="ARBA00000085"/>
    </source>
</evidence>
<sequence length="364" mass="40737">MKPKILVVDDVPDNLRVLMGTLSDDYAVVTARSGEEALRKAGLDPKPELILLDVMMPEMDGFEVCRRLKAQKETKEIPVIFVTAVDDHDSEIAGLEIGGVDYIHKPFFPPIVKTRVANHLALARSRRVLLERNAALEENERLRDDIQRITQHDLKAPLNSILNFPELLMGEPNITDEQKVWLKNIVRAGKSMLDMINHSLDLYRMERGTYQYQPDLHELDKVIEQVVSDQERFAGMHDVKIDVQTEGLSAEELRIPLDVTLSYSMFSNLVKNAIEAAPSGSEVSVRIEPEQDQLAISVCNQGSVPEEIRDRFFDKLVTAGKKNGTGLGTYSARLMALTQNGAIDMKSDEQEGTALTVHLPRAIG</sequence>
<dbReference type="EMBL" id="LVJN01000020">
    <property type="protein sequence ID" value="OSM02388.1"/>
    <property type="molecule type" value="Genomic_DNA"/>
</dbReference>
<dbReference type="InterPro" id="IPR036097">
    <property type="entry name" value="HisK_dim/P_sf"/>
</dbReference>
<protein>
    <recommendedName>
        <fullName evidence="2">histidine kinase</fullName>
        <ecNumber evidence="2">2.7.13.3</ecNumber>
    </recommendedName>
</protein>
<dbReference type="Gene3D" id="1.10.287.130">
    <property type="match status" value="1"/>
</dbReference>
<comment type="catalytic activity">
    <reaction evidence="1">
        <text>ATP + protein L-histidine = ADP + protein N-phospho-L-histidine.</text>
        <dbReference type="EC" id="2.7.13.3"/>
    </reaction>
</comment>
<keyword evidence="3 4" id="KW-0597">Phosphoprotein</keyword>
<reference evidence="7 8" key="1">
    <citation type="journal article" date="2016" name="BMC Genomics">
        <title>Combined genomic and structural analyses of a cultured magnetotactic bacterium reveals its niche adaptation to a dynamic environment.</title>
        <authorList>
            <person name="Araujo A.C."/>
            <person name="Morillo V."/>
            <person name="Cypriano J."/>
            <person name="Teixeira L.C."/>
            <person name="Leao P."/>
            <person name="Lyra S."/>
            <person name="Almeida L.G."/>
            <person name="Bazylinski D.A."/>
            <person name="Vasconcellos A.T."/>
            <person name="Abreu F."/>
            <person name="Lins U."/>
        </authorList>
    </citation>
    <scope>NUCLEOTIDE SEQUENCE [LARGE SCALE GENOMIC DNA]</scope>
    <source>
        <strain evidence="7 8">IT-1</strain>
    </source>
</reference>
<dbReference type="SUPFAM" id="SSF55874">
    <property type="entry name" value="ATPase domain of HSP90 chaperone/DNA topoisomerase II/histidine kinase"/>
    <property type="match status" value="1"/>
</dbReference>
<dbReference type="Gene3D" id="3.40.50.2300">
    <property type="match status" value="1"/>
</dbReference>
<dbReference type="InterPro" id="IPR003594">
    <property type="entry name" value="HATPase_dom"/>
</dbReference>
<evidence type="ECO:0000259" key="6">
    <source>
        <dbReference type="PROSITE" id="PS50110"/>
    </source>
</evidence>
<dbReference type="InterPro" id="IPR003661">
    <property type="entry name" value="HisK_dim/P_dom"/>
</dbReference>
<feature type="domain" description="Histidine kinase" evidence="5">
    <location>
        <begin position="149"/>
        <end position="363"/>
    </location>
</feature>
<evidence type="ECO:0000256" key="3">
    <source>
        <dbReference type="ARBA" id="ARBA00022553"/>
    </source>
</evidence>
<evidence type="ECO:0000256" key="4">
    <source>
        <dbReference type="PROSITE-ProRule" id="PRU00169"/>
    </source>
</evidence>
<feature type="modified residue" description="4-aspartylphosphate" evidence="4">
    <location>
        <position position="53"/>
    </location>
</feature>
<keyword evidence="8" id="KW-1185">Reference proteome</keyword>
<dbReference type="Pfam" id="PF00512">
    <property type="entry name" value="HisKA"/>
    <property type="match status" value="1"/>
</dbReference>
<dbReference type="CDD" id="cd00082">
    <property type="entry name" value="HisKA"/>
    <property type="match status" value="1"/>
</dbReference>
<evidence type="ECO:0000313" key="7">
    <source>
        <dbReference type="EMBL" id="OSM02388.1"/>
    </source>
</evidence>
<proteinExistence type="predicted"/>
<dbReference type="SMART" id="SM00388">
    <property type="entry name" value="HisKA"/>
    <property type="match status" value="1"/>
</dbReference>
<dbReference type="InterPro" id="IPR001789">
    <property type="entry name" value="Sig_transdc_resp-reg_receiver"/>
</dbReference>
<dbReference type="PANTHER" id="PTHR43547">
    <property type="entry name" value="TWO-COMPONENT HISTIDINE KINASE"/>
    <property type="match status" value="1"/>
</dbReference>
<organism evidence="7 8">
    <name type="scientific">Magnetofaba australis IT-1</name>
    <dbReference type="NCBI Taxonomy" id="1434232"/>
    <lineage>
        <taxon>Bacteria</taxon>
        <taxon>Pseudomonadati</taxon>
        <taxon>Pseudomonadota</taxon>
        <taxon>Magnetococcia</taxon>
        <taxon>Magnetococcales</taxon>
        <taxon>Magnetococcaceae</taxon>
        <taxon>Magnetofaba</taxon>
    </lineage>
</organism>
<dbReference type="InterPro" id="IPR011006">
    <property type="entry name" value="CheY-like_superfamily"/>
</dbReference>
<dbReference type="PANTHER" id="PTHR43547:SF2">
    <property type="entry name" value="HYBRID SIGNAL TRANSDUCTION HISTIDINE KINASE C"/>
    <property type="match status" value="1"/>
</dbReference>
<dbReference type="Proteomes" id="UP000194003">
    <property type="component" value="Unassembled WGS sequence"/>
</dbReference>